<reference evidence="2 3" key="1">
    <citation type="submission" date="2023-02" db="EMBL/GenBank/DDBJ databases">
        <title>LHISI_Scaffold_Assembly.</title>
        <authorList>
            <person name="Stuart O.P."/>
            <person name="Cleave R."/>
            <person name="Magrath M.J.L."/>
            <person name="Mikheyev A.S."/>
        </authorList>
    </citation>
    <scope>NUCLEOTIDE SEQUENCE [LARGE SCALE GENOMIC DNA]</scope>
    <source>
        <strain evidence="2">Daus_M_001</strain>
        <tissue evidence="2">Leg muscle</tissue>
    </source>
</reference>
<dbReference type="Proteomes" id="UP001159363">
    <property type="component" value="Chromosome 5"/>
</dbReference>
<evidence type="ECO:0000313" key="3">
    <source>
        <dbReference type="Proteomes" id="UP001159363"/>
    </source>
</evidence>
<feature type="region of interest" description="Disordered" evidence="1">
    <location>
        <begin position="381"/>
        <end position="429"/>
    </location>
</feature>
<sequence length="553" mass="63485">MPGLRWLDVAKMPGLRRLDSITMPGLQLDVAMMPGQRQLYITTMLALRRLDVVTMTGLWRPNFATMQSLQRLDVVTMLGMQRLDVATMLCLRWLGVVTMPSLHGLNVVTIPGLQQHDAHRCTSYIILLPANLTHNLHEEKAQMLLALTSQLAGKCQKLTYLEVSIGGDQGHRRRILGDSLSLSATRPLIHRALPELARYPEKATCKNKCLEKFDDVDKAVIHDSLYGELHSKDEPDIHLQWMIEVRNVAKHRPRKDDAALRVKLFKYHVLLRETKVEVCRQAFFRLSALSDKRIKRVRELLLEVKSPHGYRQKYAARHLSAIQPSQTQCLTAIQPPQAQHLAAIQSPEAQHLATIHRAACGIRQRAGIVWPEFVGYHLPDRFQPDSETTPAEHLSSLQDGETTTTEILPSQQTQRPRKGRKRRYPEQNVQIRGKETGTKITLVLIVLIRFLTNEAVKVVIIILMASRLRRNVKNKEFFESDIILGVMYENYKLEVNKPVSMSKYKAIFYMYFNIKRKALKKDTCSRCDSLHEKMQSEEDHTQKEALHSKHENH</sequence>
<accession>A0ABQ9HBL9</accession>
<evidence type="ECO:0000313" key="2">
    <source>
        <dbReference type="EMBL" id="KAJ8881669.1"/>
    </source>
</evidence>
<dbReference type="EMBL" id="JARBHB010000006">
    <property type="protein sequence ID" value="KAJ8881669.1"/>
    <property type="molecule type" value="Genomic_DNA"/>
</dbReference>
<feature type="region of interest" description="Disordered" evidence="1">
    <location>
        <begin position="532"/>
        <end position="553"/>
    </location>
</feature>
<comment type="caution">
    <text evidence="2">The sequence shown here is derived from an EMBL/GenBank/DDBJ whole genome shotgun (WGS) entry which is preliminary data.</text>
</comment>
<gene>
    <name evidence="2" type="ORF">PR048_018155</name>
</gene>
<evidence type="ECO:0000256" key="1">
    <source>
        <dbReference type="SAM" id="MobiDB-lite"/>
    </source>
</evidence>
<name>A0ABQ9HBL9_9NEOP</name>
<proteinExistence type="predicted"/>
<organism evidence="2 3">
    <name type="scientific">Dryococelus australis</name>
    <dbReference type="NCBI Taxonomy" id="614101"/>
    <lineage>
        <taxon>Eukaryota</taxon>
        <taxon>Metazoa</taxon>
        <taxon>Ecdysozoa</taxon>
        <taxon>Arthropoda</taxon>
        <taxon>Hexapoda</taxon>
        <taxon>Insecta</taxon>
        <taxon>Pterygota</taxon>
        <taxon>Neoptera</taxon>
        <taxon>Polyneoptera</taxon>
        <taxon>Phasmatodea</taxon>
        <taxon>Verophasmatodea</taxon>
        <taxon>Anareolatae</taxon>
        <taxon>Phasmatidae</taxon>
        <taxon>Eurycanthinae</taxon>
        <taxon>Dryococelus</taxon>
    </lineage>
</organism>
<keyword evidence="3" id="KW-1185">Reference proteome</keyword>
<feature type="compositionally biased region" description="Polar residues" evidence="1">
    <location>
        <begin position="385"/>
        <end position="414"/>
    </location>
</feature>
<protein>
    <submittedName>
        <fullName evidence="2">Uncharacterized protein</fullName>
    </submittedName>
</protein>